<keyword evidence="5" id="KW-1185">Reference proteome</keyword>
<dbReference type="RefSeq" id="WP_185056718.1">
    <property type="nucleotide sequence ID" value="NZ_BAABIX010000052.1"/>
</dbReference>
<dbReference type="PIRSF" id="PIRSF000390">
    <property type="entry name" value="PLP_StrS"/>
    <property type="match status" value="1"/>
</dbReference>
<dbReference type="GO" id="GO:0030170">
    <property type="term" value="F:pyridoxal phosphate binding"/>
    <property type="evidence" value="ECO:0007669"/>
    <property type="project" value="TreeGrafter"/>
</dbReference>
<name>A0A840PK54_9ACTN</name>
<dbReference type="AlphaFoldDB" id="A0A840PK54"/>
<comment type="caution">
    <text evidence="4">The sequence shown here is derived from an EMBL/GenBank/DDBJ whole genome shotgun (WGS) entry which is preliminary data.</text>
</comment>
<dbReference type="CDD" id="cd00616">
    <property type="entry name" value="AHBA_syn"/>
    <property type="match status" value="1"/>
</dbReference>
<dbReference type="InterPro" id="IPR015422">
    <property type="entry name" value="PyrdxlP-dep_Trfase_small"/>
</dbReference>
<keyword evidence="1 3" id="KW-0663">Pyridoxal phosphate</keyword>
<evidence type="ECO:0000313" key="4">
    <source>
        <dbReference type="EMBL" id="MBB5139908.1"/>
    </source>
</evidence>
<accession>A0A840PK54</accession>
<dbReference type="SUPFAM" id="SSF53383">
    <property type="entry name" value="PLP-dependent transferases"/>
    <property type="match status" value="1"/>
</dbReference>
<dbReference type="PANTHER" id="PTHR30244">
    <property type="entry name" value="TRANSAMINASE"/>
    <property type="match status" value="1"/>
</dbReference>
<dbReference type="GO" id="GO:0000271">
    <property type="term" value="P:polysaccharide biosynthetic process"/>
    <property type="evidence" value="ECO:0007669"/>
    <property type="project" value="TreeGrafter"/>
</dbReference>
<dbReference type="GO" id="GO:0008483">
    <property type="term" value="F:transaminase activity"/>
    <property type="evidence" value="ECO:0007669"/>
    <property type="project" value="TreeGrafter"/>
</dbReference>
<evidence type="ECO:0000256" key="2">
    <source>
        <dbReference type="ARBA" id="ARBA00037999"/>
    </source>
</evidence>
<dbReference type="Gene3D" id="3.40.640.10">
    <property type="entry name" value="Type I PLP-dependent aspartate aminotransferase-like (Major domain)"/>
    <property type="match status" value="1"/>
</dbReference>
<dbReference type="EMBL" id="JACHGN010000034">
    <property type="protein sequence ID" value="MBB5139908.1"/>
    <property type="molecule type" value="Genomic_DNA"/>
</dbReference>
<dbReference type="InterPro" id="IPR015421">
    <property type="entry name" value="PyrdxlP-dep_Trfase_major"/>
</dbReference>
<gene>
    <name evidence="4" type="ORF">HNP84_009672</name>
</gene>
<reference evidence="4 5" key="1">
    <citation type="submission" date="2020-08" db="EMBL/GenBank/DDBJ databases">
        <title>Genomic Encyclopedia of Type Strains, Phase IV (KMG-IV): sequencing the most valuable type-strain genomes for metagenomic binning, comparative biology and taxonomic classification.</title>
        <authorList>
            <person name="Goeker M."/>
        </authorList>
    </citation>
    <scope>NUCLEOTIDE SEQUENCE [LARGE SCALE GENOMIC DNA]</scope>
    <source>
        <strain evidence="4 5">DSM 45615</strain>
    </source>
</reference>
<protein>
    <submittedName>
        <fullName evidence="4">dTDP-4-amino-4,6-dideoxygalactose transaminase</fullName>
    </submittedName>
</protein>
<sequence>MIPFVDLRAAHAEVEEEVLAGFARVLRDTAFVQGPDVAAFEEEFAAFSGVAHCVGVGNGTDAIEIALRAAGLPEGAEVVIPANTFVATAEAVVRAGLRPVLADADPETLLLDPDAAAAAVTPRTAAIVPVHLYGQQAPMAALQALADRHGLAVVEDAAQSQGSQQAGRPPVGLAATSFYPGKNIGAYGEAGAVLAASAEAARAARLLASHGSERKYVHESFGFNSRLDTLQAVVLRAKLKRLAAWNERRREAADRYAKLLGGAEGVRLPAVAPGNVPVWHLYVVRVAERDRVLDALREAGVQAQIHYPVPIHLQPAFAGLGRGPGDFPVTEAAAGEILSLPMHPHLTPEDQERVAEALVKAVG</sequence>
<dbReference type="PANTHER" id="PTHR30244:SF36">
    <property type="entry name" value="3-OXO-GLUCOSE-6-PHOSPHATE:GLUTAMATE AMINOTRANSFERASE"/>
    <property type="match status" value="1"/>
</dbReference>
<evidence type="ECO:0000256" key="1">
    <source>
        <dbReference type="ARBA" id="ARBA00022898"/>
    </source>
</evidence>
<proteinExistence type="inferred from homology"/>
<organism evidence="4 5">
    <name type="scientific">Thermocatellispora tengchongensis</name>
    <dbReference type="NCBI Taxonomy" id="1073253"/>
    <lineage>
        <taxon>Bacteria</taxon>
        <taxon>Bacillati</taxon>
        <taxon>Actinomycetota</taxon>
        <taxon>Actinomycetes</taxon>
        <taxon>Streptosporangiales</taxon>
        <taxon>Streptosporangiaceae</taxon>
        <taxon>Thermocatellispora</taxon>
    </lineage>
</organism>
<comment type="similarity">
    <text evidence="2 3">Belongs to the DegT/DnrJ/EryC1 family.</text>
</comment>
<evidence type="ECO:0000256" key="3">
    <source>
        <dbReference type="RuleBase" id="RU004508"/>
    </source>
</evidence>
<dbReference type="InterPro" id="IPR000653">
    <property type="entry name" value="DegT/StrS_aminotransferase"/>
</dbReference>
<dbReference type="Gene3D" id="3.90.1150.10">
    <property type="entry name" value="Aspartate Aminotransferase, domain 1"/>
    <property type="match status" value="1"/>
</dbReference>
<dbReference type="InterPro" id="IPR015424">
    <property type="entry name" value="PyrdxlP-dep_Trfase"/>
</dbReference>
<dbReference type="Proteomes" id="UP000578449">
    <property type="component" value="Unassembled WGS sequence"/>
</dbReference>
<evidence type="ECO:0000313" key="5">
    <source>
        <dbReference type="Proteomes" id="UP000578449"/>
    </source>
</evidence>
<dbReference type="Pfam" id="PF01041">
    <property type="entry name" value="DegT_DnrJ_EryC1"/>
    <property type="match status" value="1"/>
</dbReference>